<dbReference type="EMBL" id="LDEV01000405">
    <property type="protein sequence ID" value="KLJ13295.1"/>
    <property type="molecule type" value="Genomic_DNA"/>
</dbReference>
<name>A0A0H1BPR6_9EURO</name>
<comment type="caution">
    <text evidence="3">The sequence shown here is derived from an EMBL/GenBank/DDBJ whole genome shotgun (WGS) entry which is preliminary data.</text>
</comment>
<evidence type="ECO:0000259" key="2">
    <source>
        <dbReference type="PROSITE" id="PS50031"/>
    </source>
</evidence>
<evidence type="ECO:0000313" key="4">
    <source>
        <dbReference type="Proteomes" id="UP000053573"/>
    </source>
</evidence>
<dbReference type="OrthoDB" id="2522565at2759"/>
<sequence>MLRKGYKRTVSTVGTVLILLLTAETFRRGLLTISSLPGVPQVQDAVTPESPNGNGHDLTPESTPGKAPVPLSNDEFGVLEGEMSERYRQIFSTSTADKKYFPIQFGELEAINPSIIPHPHLENTWIIVAQQQRSSVPNSVWFAELVCNAVFKDGSLQCIQSPIILPIAATPNNAGKCIGELEYFSFNIGPHDARVFYGPNAPYTVYGSNSGYTCFGQWMHDFRMLVDWGFEPFGPDEFRKATEIQRHAPYGLIEKNWFVFWDNNGQMYVHYDIAPRPAFAKLEFSGAASESLAPLAASNDEKCMRKYLPKVAPELESIHQATNSLSITLCKRADPTCHPNVDSNTFIFTIFQHKAFYAFHSIYEPYVMLFKQTAPFEVHGISTKPFWIHGRGKPGQGRKPDKLTSEAAESWNQTEMFYITSMSWKTHGQRYHGYIDDVLFLGFGIEDSKTAGIDIVAGDLLLDLGPCSGS</sequence>
<reference evidence="4" key="1">
    <citation type="journal article" date="2015" name="PLoS Genet.">
        <title>The dynamic genome and transcriptome of the human fungal pathogen Blastomyces and close relative Emmonsia.</title>
        <authorList>
            <person name="Munoz J.F."/>
            <person name="Gauthier G.M."/>
            <person name="Desjardins C.A."/>
            <person name="Gallo J.E."/>
            <person name="Holder J."/>
            <person name="Sullivan T.D."/>
            <person name="Marty A.J."/>
            <person name="Carmen J.C."/>
            <person name="Chen Z."/>
            <person name="Ding L."/>
            <person name="Gujja S."/>
            <person name="Magrini V."/>
            <person name="Misas E."/>
            <person name="Mitreva M."/>
            <person name="Priest M."/>
            <person name="Saif S."/>
            <person name="Whiston E.A."/>
            <person name="Young S."/>
            <person name="Zeng Q."/>
            <person name="Goldman W.E."/>
            <person name="Mardis E.R."/>
            <person name="Taylor J.W."/>
            <person name="McEwen J.G."/>
            <person name="Clay O.K."/>
            <person name="Klein B.S."/>
            <person name="Cuomo C.A."/>
        </authorList>
    </citation>
    <scope>NUCLEOTIDE SEQUENCE [LARGE SCALE GENOMIC DNA]</scope>
    <source>
        <strain evidence="4">UAMH 139</strain>
    </source>
</reference>
<dbReference type="InterPro" id="IPR000261">
    <property type="entry name" value="EH_dom"/>
</dbReference>
<dbReference type="Proteomes" id="UP000053573">
    <property type="component" value="Unassembled WGS sequence"/>
</dbReference>
<dbReference type="PROSITE" id="PS50031">
    <property type="entry name" value="EH"/>
    <property type="match status" value="1"/>
</dbReference>
<organism evidence="3 4">
    <name type="scientific">Blastomyces silverae</name>
    <dbReference type="NCBI Taxonomy" id="2060906"/>
    <lineage>
        <taxon>Eukaryota</taxon>
        <taxon>Fungi</taxon>
        <taxon>Dikarya</taxon>
        <taxon>Ascomycota</taxon>
        <taxon>Pezizomycotina</taxon>
        <taxon>Eurotiomycetes</taxon>
        <taxon>Eurotiomycetidae</taxon>
        <taxon>Onygenales</taxon>
        <taxon>Ajellomycetaceae</taxon>
        <taxon>Blastomyces</taxon>
    </lineage>
</organism>
<feature type="domain" description="EH" evidence="2">
    <location>
        <begin position="83"/>
        <end position="176"/>
    </location>
</feature>
<gene>
    <name evidence="3" type="ORF">EMPG_11765</name>
</gene>
<feature type="region of interest" description="Disordered" evidence="1">
    <location>
        <begin position="41"/>
        <end position="70"/>
    </location>
</feature>
<proteinExistence type="predicted"/>
<evidence type="ECO:0000256" key="1">
    <source>
        <dbReference type="SAM" id="MobiDB-lite"/>
    </source>
</evidence>
<keyword evidence="4" id="KW-1185">Reference proteome</keyword>
<dbReference type="AlphaFoldDB" id="A0A0H1BPR6"/>
<accession>A0A0H1BPR6</accession>
<protein>
    <recommendedName>
        <fullName evidence="2">EH domain-containing protein</fullName>
    </recommendedName>
</protein>
<evidence type="ECO:0000313" key="3">
    <source>
        <dbReference type="EMBL" id="KLJ13295.1"/>
    </source>
</evidence>